<keyword evidence="2" id="KW-1185">Reference proteome</keyword>
<evidence type="ECO:0000313" key="1">
    <source>
        <dbReference type="EMBL" id="CAH1794467.1"/>
    </source>
</evidence>
<evidence type="ECO:0000313" key="2">
    <source>
        <dbReference type="Proteomes" id="UP000749559"/>
    </source>
</evidence>
<dbReference type="CDD" id="cd00037">
    <property type="entry name" value="CLECT"/>
    <property type="match status" value="1"/>
</dbReference>
<comment type="caution">
    <text evidence="1">The sequence shown here is derived from an EMBL/GenBank/DDBJ whole genome shotgun (WGS) entry which is preliminary data.</text>
</comment>
<dbReference type="EMBL" id="CAIIXF020000009">
    <property type="protein sequence ID" value="CAH1794467.1"/>
    <property type="molecule type" value="Genomic_DNA"/>
</dbReference>
<dbReference type="PANTHER" id="PTHR22803">
    <property type="entry name" value="MANNOSE, PHOSPHOLIPASE, LECTIN RECEPTOR RELATED"/>
    <property type="match status" value="1"/>
</dbReference>
<dbReference type="InterPro" id="IPR001304">
    <property type="entry name" value="C-type_lectin-like"/>
</dbReference>
<reference evidence="1" key="1">
    <citation type="submission" date="2022-03" db="EMBL/GenBank/DDBJ databases">
        <authorList>
            <person name="Martin C."/>
        </authorList>
    </citation>
    <scope>NUCLEOTIDE SEQUENCE</scope>
</reference>
<dbReference type="PROSITE" id="PS50041">
    <property type="entry name" value="C_TYPE_LECTIN_2"/>
    <property type="match status" value="1"/>
</dbReference>
<accession>A0A8J1U3X4</accession>
<dbReference type="InterPro" id="IPR050111">
    <property type="entry name" value="C-type_lectin/snaclec_domain"/>
</dbReference>
<dbReference type="Gene3D" id="3.10.100.10">
    <property type="entry name" value="Mannose-Binding Protein A, subunit A"/>
    <property type="match status" value="1"/>
</dbReference>
<dbReference type="InterPro" id="IPR016187">
    <property type="entry name" value="CTDL_fold"/>
</dbReference>
<dbReference type="SUPFAM" id="SSF56436">
    <property type="entry name" value="C-type lectin-like"/>
    <property type="match status" value="1"/>
</dbReference>
<name>A0A8J1U3X4_OWEFU</name>
<dbReference type="OrthoDB" id="6369810at2759"/>
<dbReference type="Pfam" id="PF00059">
    <property type="entry name" value="Lectin_C"/>
    <property type="match status" value="1"/>
</dbReference>
<dbReference type="AlphaFoldDB" id="A0A8J1U3X4"/>
<protein>
    <submittedName>
        <fullName evidence="1">Uncharacterized protein</fullName>
    </submittedName>
</protein>
<dbReference type="SMART" id="SM00034">
    <property type="entry name" value="CLECT"/>
    <property type="match status" value="1"/>
</dbReference>
<sequence>MTALMTTLVIAIIVTFGINVRVANGKVNWYHEFSKCNTSLTNVKIELAQCKGQQGPIKECPLGFTKNEKFGSCYNFVTRQKMIWIHALAFCTALGANLAAIETQEELTFIQEEIVRRGVASPGSNADSFYTGGTSINGAWEWIGGPSWPTKPMEFAPWVNGQGATGDQLCHTLWAPWGYLWGDIHCTSTYVTNFICEITLD</sequence>
<dbReference type="Proteomes" id="UP000749559">
    <property type="component" value="Unassembled WGS sequence"/>
</dbReference>
<proteinExistence type="predicted"/>
<organism evidence="1 2">
    <name type="scientific">Owenia fusiformis</name>
    <name type="common">Polychaete worm</name>
    <dbReference type="NCBI Taxonomy" id="6347"/>
    <lineage>
        <taxon>Eukaryota</taxon>
        <taxon>Metazoa</taxon>
        <taxon>Spiralia</taxon>
        <taxon>Lophotrochozoa</taxon>
        <taxon>Annelida</taxon>
        <taxon>Polychaeta</taxon>
        <taxon>Sedentaria</taxon>
        <taxon>Canalipalpata</taxon>
        <taxon>Sabellida</taxon>
        <taxon>Oweniida</taxon>
        <taxon>Oweniidae</taxon>
        <taxon>Owenia</taxon>
    </lineage>
</organism>
<gene>
    <name evidence="1" type="ORF">OFUS_LOCUS19154</name>
</gene>
<dbReference type="InterPro" id="IPR016186">
    <property type="entry name" value="C-type_lectin-like/link_sf"/>
</dbReference>